<sequence>MPQAPQVQGMGFRSKTAPAYFEKTVFRLSPEQVMVLRDSFDDELAKLKARGLRSEDVLHLHVEGSANYVSAPDAIVAEYDGPAISGVNVLHADGSKRVHSYAVGAKLTNIDLAVLRAHAAYQAVQNMLPLGMKVGVSYSAREFATENPELRMAQVTISARSE</sequence>
<reference evidence="1 2" key="1">
    <citation type="submission" date="2020-05" db="EMBL/GenBank/DDBJ databases">
        <title>Draft genome sequence of Desulfovibrio psychrotolerans JS1T.</title>
        <authorList>
            <person name="Ueno A."/>
            <person name="Tamazawa S."/>
            <person name="Tamamura S."/>
            <person name="Murakami T."/>
            <person name="Kiyama T."/>
            <person name="Inomata H."/>
            <person name="Amano Y."/>
            <person name="Miyakawa K."/>
            <person name="Tamaki H."/>
            <person name="Naganuma T."/>
            <person name="Kaneko K."/>
        </authorList>
    </citation>
    <scope>NUCLEOTIDE SEQUENCE [LARGE SCALE GENOMIC DNA]</scope>
    <source>
        <strain evidence="1 2">JS1</strain>
    </source>
</reference>
<comment type="caution">
    <text evidence="1">The sequence shown here is derived from an EMBL/GenBank/DDBJ whole genome shotgun (WGS) entry which is preliminary data.</text>
</comment>
<proteinExistence type="predicted"/>
<organism evidence="1 2">
    <name type="scientific">Desulfovibrio psychrotolerans</name>
    <dbReference type="NCBI Taxonomy" id="415242"/>
    <lineage>
        <taxon>Bacteria</taxon>
        <taxon>Pseudomonadati</taxon>
        <taxon>Thermodesulfobacteriota</taxon>
        <taxon>Desulfovibrionia</taxon>
        <taxon>Desulfovibrionales</taxon>
        <taxon>Desulfovibrionaceae</taxon>
        <taxon>Desulfovibrio</taxon>
    </lineage>
</organism>
<dbReference type="Proteomes" id="UP000503820">
    <property type="component" value="Unassembled WGS sequence"/>
</dbReference>
<name>A0A7J0BW44_9BACT</name>
<evidence type="ECO:0000313" key="2">
    <source>
        <dbReference type="Proteomes" id="UP000503820"/>
    </source>
</evidence>
<protein>
    <submittedName>
        <fullName evidence="1">Uncharacterized protein</fullName>
    </submittedName>
</protein>
<dbReference type="EMBL" id="BLVP01000010">
    <property type="protein sequence ID" value="GFM37946.1"/>
    <property type="molecule type" value="Genomic_DNA"/>
</dbReference>
<dbReference type="AlphaFoldDB" id="A0A7J0BW44"/>
<evidence type="ECO:0000313" key="1">
    <source>
        <dbReference type="EMBL" id="GFM37946.1"/>
    </source>
</evidence>
<keyword evidence="2" id="KW-1185">Reference proteome</keyword>
<accession>A0A7J0BW44</accession>
<gene>
    <name evidence="1" type="ORF">DSM19430T_26300</name>
</gene>